<dbReference type="AlphaFoldDB" id="A0A1M5LVT2"/>
<dbReference type="EMBL" id="PVUB01000004">
    <property type="protein sequence ID" value="PRZ24120.1"/>
    <property type="molecule type" value="Genomic_DNA"/>
</dbReference>
<reference evidence="3" key="1">
    <citation type="submission" date="2016-11" db="EMBL/GenBank/DDBJ databases">
        <authorList>
            <person name="Jaros S."/>
            <person name="Januszkiewicz K."/>
            <person name="Wedrychowicz H."/>
        </authorList>
    </citation>
    <scope>NUCLEOTIDE SEQUENCE [LARGE SCALE GENOMIC DNA]</scope>
    <source>
        <strain evidence="3">DSM 19729</strain>
    </source>
</reference>
<evidence type="ECO:0000313" key="4">
    <source>
        <dbReference type="Proteomes" id="UP000184384"/>
    </source>
</evidence>
<dbReference type="RefSeq" id="WP_072941827.1">
    <property type="nucleotide sequence ID" value="NZ_FQWO01000003.1"/>
</dbReference>
<reference evidence="2 5" key="3">
    <citation type="submission" date="2018-03" db="EMBL/GenBank/DDBJ databases">
        <title>Genomic Encyclopedia of Archaeal and Bacterial Type Strains, Phase II (KMG-II): from individual species to whole genera.</title>
        <authorList>
            <person name="Goeker M."/>
        </authorList>
    </citation>
    <scope>NUCLEOTIDE SEQUENCE [LARGE SCALE GENOMIC DNA]</scope>
    <source>
        <strain evidence="2 5">DSM 17797</strain>
    </source>
</reference>
<sequence>MNFKKILPILLLLTSFNFYAQSERMKEKKEQVRALKIAFLTTELEMTTTESERFWPIYNRFDDKQFEIRHQKMRAYMSQMGDDALNSMSDKDARLLLTQIESTDEELFLLRKKFMRDIKPVLSAVKILKLKKAEEDFNRKLLHQYRNRTTKKE</sequence>
<evidence type="ECO:0000256" key="1">
    <source>
        <dbReference type="SAM" id="SignalP"/>
    </source>
</evidence>
<name>A0A1M5LVT2_9FLAO</name>
<evidence type="ECO:0000313" key="5">
    <source>
        <dbReference type="Proteomes" id="UP000237771"/>
    </source>
</evidence>
<protein>
    <recommendedName>
        <fullName evidence="6">LTXXQ motif family protein</fullName>
    </recommendedName>
</protein>
<organism evidence="3 4">
    <name type="scientific">Flavobacterium granuli</name>
    <dbReference type="NCBI Taxonomy" id="280093"/>
    <lineage>
        <taxon>Bacteria</taxon>
        <taxon>Pseudomonadati</taxon>
        <taxon>Bacteroidota</taxon>
        <taxon>Flavobacteriia</taxon>
        <taxon>Flavobacteriales</taxon>
        <taxon>Flavobacteriaceae</taxon>
        <taxon>Flavobacterium</taxon>
    </lineage>
</organism>
<reference evidence="4" key="2">
    <citation type="submission" date="2016-11" db="EMBL/GenBank/DDBJ databases">
        <authorList>
            <person name="Varghese N."/>
            <person name="Submissions S."/>
        </authorList>
    </citation>
    <scope>NUCLEOTIDE SEQUENCE [LARGE SCALE GENOMIC DNA]</scope>
    <source>
        <strain evidence="4">DSM 19729</strain>
    </source>
</reference>
<dbReference type="EMBL" id="FQWO01000003">
    <property type="protein sequence ID" value="SHG69116.1"/>
    <property type="molecule type" value="Genomic_DNA"/>
</dbReference>
<evidence type="ECO:0000313" key="3">
    <source>
        <dbReference type="EMBL" id="SHG69116.1"/>
    </source>
</evidence>
<gene>
    <name evidence="2" type="ORF">BC624_104237</name>
    <name evidence="3" type="ORF">SAMN05443373_103237</name>
</gene>
<keyword evidence="5" id="KW-1185">Reference proteome</keyword>
<keyword evidence="1" id="KW-0732">Signal</keyword>
<accession>A0A1M5LVT2</accession>
<dbReference type="Proteomes" id="UP000184384">
    <property type="component" value="Unassembled WGS sequence"/>
</dbReference>
<dbReference type="STRING" id="280093.SAMN05443373_103237"/>
<evidence type="ECO:0008006" key="6">
    <source>
        <dbReference type="Google" id="ProtNLM"/>
    </source>
</evidence>
<feature type="chain" id="PRO_5012680264" description="LTXXQ motif family protein" evidence="1">
    <location>
        <begin position="21"/>
        <end position="153"/>
    </location>
</feature>
<proteinExistence type="predicted"/>
<feature type="signal peptide" evidence="1">
    <location>
        <begin position="1"/>
        <end position="20"/>
    </location>
</feature>
<dbReference type="Proteomes" id="UP000237771">
    <property type="component" value="Unassembled WGS sequence"/>
</dbReference>
<evidence type="ECO:0000313" key="2">
    <source>
        <dbReference type="EMBL" id="PRZ24120.1"/>
    </source>
</evidence>
<dbReference type="OrthoDB" id="675330at2"/>